<dbReference type="InterPro" id="IPR036571">
    <property type="entry name" value="MECDP_synthase_sf"/>
</dbReference>
<dbReference type="Pfam" id="PF02542">
    <property type="entry name" value="YgbB"/>
    <property type="match status" value="1"/>
</dbReference>
<dbReference type="SUPFAM" id="SSF69765">
    <property type="entry name" value="IpsF-like"/>
    <property type="match status" value="1"/>
</dbReference>
<dbReference type="Gene3D" id="3.30.1330.50">
    <property type="entry name" value="2-C-methyl-D-erythritol 2,4-cyclodiphosphate synthase"/>
    <property type="match status" value="1"/>
</dbReference>
<reference evidence="2 3" key="1">
    <citation type="submission" date="2019-01" db="EMBL/GenBank/DDBJ databases">
        <title>Coherence of Microcystis species and biogeography revealed through population genomics.</title>
        <authorList>
            <person name="Perez-Carrascal O.M."/>
            <person name="Terrat Y."/>
            <person name="Giani A."/>
            <person name="Fortin N."/>
            <person name="Tromas N."/>
            <person name="Shapiro B.J."/>
        </authorList>
    </citation>
    <scope>NUCLEOTIDE SEQUENCE [LARGE SCALE GENOMIC DNA]</scope>
    <source>
        <strain evidence="2">Mv_BB_P_19951000_S68D</strain>
    </source>
</reference>
<accession>A0A552I6R6</accession>
<dbReference type="PANTHER" id="PTHR43181">
    <property type="entry name" value="2-C-METHYL-D-ERYTHRITOL 2,4-CYCLODIPHOSPHATE SYNTHASE, CHLOROPLASTIC"/>
    <property type="match status" value="1"/>
</dbReference>
<dbReference type="InterPro" id="IPR003526">
    <property type="entry name" value="MECDP_synthase"/>
</dbReference>
<dbReference type="GO" id="GO:0016114">
    <property type="term" value="P:terpenoid biosynthetic process"/>
    <property type="evidence" value="ECO:0007669"/>
    <property type="project" value="InterPro"/>
</dbReference>
<evidence type="ECO:0000313" key="3">
    <source>
        <dbReference type="Proteomes" id="UP000320674"/>
    </source>
</evidence>
<evidence type="ECO:0000313" key="2">
    <source>
        <dbReference type="EMBL" id="TRU79174.1"/>
    </source>
</evidence>
<dbReference type="Proteomes" id="UP000320674">
    <property type="component" value="Unassembled WGS sequence"/>
</dbReference>
<proteinExistence type="predicted"/>
<protein>
    <recommendedName>
        <fullName evidence="1">2-C-methyl-D-erythritol 2,4-cyclodiphosphate synthase domain-containing protein</fullName>
    </recommendedName>
</protein>
<evidence type="ECO:0000259" key="1">
    <source>
        <dbReference type="Pfam" id="PF02542"/>
    </source>
</evidence>
<sequence length="65" mass="7211">MTPIRIGNGYDIHRLVGDRPLIFGRVRIEHSLGLDGHSDADVFADAIMNALLGVLIKCNAPDFHW</sequence>
<feature type="domain" description="2-C-methyl-D-erythritol 2,4-cyclodiphosphate synthase" evidence="1">
    <location>
        <begin position="4"/>
        <end position="56"/>
    </location>
</feature>
<comment type="caution">
    <text evidence="2">The sequence shown here is derived from an EMBL/GenBank/DDBJ whole genome shotgun (WGS) entry which is preliminary data.</text>
</comment>
<organism evidence="2 3">
    <name type="scientific">Microcystis viridis Mv_BB_P_19951000_S68D</name>
    <dbReference type="NCBI Taxonomy" id="2486270"/>
    <lineage>
        <taxon>Bacteria</taxon>
        <taxon>Bacillati</taxon>
        <taxon>Cyanobacteriota</taxon>
        <taxon>Cyanophyceae</taxon>
        <taxon>Oscillatoriophycideae</taxon>
        <taxon>Chroococcales</taxon>
        <taxon>Microcystaceae</taxon>
        <taxon>Microcystis</taxon>
    </lineage>
</organism>
<dbReference type="PANTHER" id="PTHR43181:SF1">
    <property type="entry name" value="2-C-METHYL-D-ERYTHRITOL 2,4-CYCLODIPHOSPHATE SYNTHASE, CHLOROPLASTIC"/>
    <property type="match status" value="1"/>
</dbReference>
<dbReference type="EMBL" id="SFAZ01000050">
    <property type="protein sequence ID" value="TRU79174.1"/>
    <property type="molecule type" value="Genomic_DNA"/>
</dbReference>
<dbReference type="GO" id="GO:0008685">
    <property type="term" value="F:2-C-methyl-D-erythritol 2,4-cyclodiphosphate synthase activity"/>
    <property type="evidence" value="ECO:0007669"/>
    <property type="project" value="InterPro"/>
</dbReference>
<name>A0A552I6R6_MICVR</name>
<gene>
    <name evidence="2" type="ORF">EWV77_03125</name>
</gene>
<dbReference type="AlphaFoldDB" id="A0A552I6R6"/>